<dbReference type="AlphaFoldDB" id="A0A0A9D9L8"/>
<proteinExistence type="predicted"/>
<organism evidence="1">
    <name type="scientific">Arundo donax</name>
    <name type="common">Giant reed</name>
    <name type="synonym">Donax arundinaceus</name>
    <dbReference type="NCBI Taxonomy" id="35708"/>
    <lineage>
        <taxon>Eukaryota</taxon>
        <taxon>Viridiplantae</taxon>
        <taxon>Streptophyta</taxon>
        <taxon>Embryophyta</taxon>
        <taxon>Tracheophyta</taxon>
        <taxon>Spermatophyta</taxon>
        <taxon>Magnoliopsida</taxon>
        <taxon>Liliopsida</taxon>
        <taxon>Poales</taxon>
        <taxon>Poaceae</taxon>
        <taxon>PACMAD clade</taxon>
        <taxon>Arundinoideae</taxon>
        <taxon>Arundineae</taxon>
        <taxon>Arundo</taxon>
    </lineage>
</organism>
<protein>
    <submittedName>
        <fullName evidence="1">Uncharacterized protein</fullName>
    </submittedName>
</protein>
<accession>A0A0A9D9L8</accession>
<reference evidence="1" key="2">
    <citation type="journal article" date="2015" name="Data Brief">
        <title>Shoot transcriptome of the giant reed, Arundo donax.</title>
        <authorList>
            <person name="Barrero R.A."/>
            <person name="Guerrero F.D."/>
            <person name="Moolhuijzen P."/>
            <person name="Goolsby J.A."/>
            <person name="Tidwell J."/>
            <person name="Bellgard S.E."/>
            <person name="Bellgard M.I."/>
        </authorList>
    </citation>
    <scope>NUCLEOTIDE SEQUENCE</scope>
    <source>
        <tissue evidence="1">Shoot tissue taken approximately 20 cm above the soil surface</tissue>
    </source>
</reference>
<sequence>MESLLLEVMYLPKKYSNSILSSALKKTKKRCSRKLHHLQLRCWMDLMFVSLRMGRLALVKHLRWKGLKVLEGLTTEL</sequence>
<dbReference type="EMBL" id="GBRH01214517">
    <property type="protein sequence ID" value="JAD83378.1"/>
    <property type="molecule type" value="Transcribed_RNA"/>
</dbReference>
<evidence type="ECO:0000313" key="1">
    <source>
        <dbReference type="EMBL" id="JAD83378.1"/>
    </source>
</evidence>
<reference evidence="1" key="1">
    <citation type="submission" date="2014-09" db="EMBL/GenBank/DDBJ databases">
        <authorList>
            <person name="Magalhaes I.L.F."/>
            <person name="Oliveira U."/>
            <person name="Santos F.R."/>
            <person name="Vidigal T.H.D.A."/>
            <person name="Brescovit A.D."/>
            <person name="Santos A.J."/>
        </authorList>
    </citation>
    <scope>NUCLEOTIDE SEQUENCE</scope>
    <source>
        <tissue evidence="1">Shoot tissue taken approximately 20 cm above the soil surface</tissue>
    </source>
</reference>
<name>A0A0A9D9L8_ARUDO</name>